<dbReference type="STRING" id="889378.Spiaf_2518"/>
<dbReference type="Proteomes" id="UP000007383">
    <property type="component" value="Chromosome"/>
</dbReference>
<protein>
    <submittedName>
        <fullName evidence="3">Acetyltransferase, ribosomal protein N-acetylase</fullName>
    </submittedName>
</protein>
<keyword evidence="3" id="KW-0687">Ribonucleoprotein</keyword>
<dbReference type="InterPro" id="IPR000182">
    <property type="entry name" value="GNAT_dom"/>
</dbReference>
<dbReference type="PATRIC" id="fig|889378.3.peg.2494"/>
<dbReference type="Gene3D" id="3.40.630.30">
    <property type="match status" value="1"/>
</dbReference>
<keyword evidence="3" id="KW-0808">Transferase</keyword>
<dbReference type="EMBL" id="CP003282">
    <property type="protein sequence ID" value="AFG38548.1"/>
    <property type="molecule type" value="Genomic_DNA"/>
</dbReference>
<dbReference type="Pfam" id="PF00583">
    <property type="entry name" value="Acetyltransf_1"/>
    <property type="match status" value="1"/>
</dbReference>
<dbReference type="GO" id="GO:0016747">
    <property type="term" value="F:acyltransferase activity, transferring groups other than amino-acyl groups"/>
    <property type="evidence" value="ECO:0007669"/>
    <property type="project" value="InterPro"/>
</dbReference>
<keyword evidence="1" id="KW-0472">Membrane</keyword>
<dbReference type="InterPro" id="IPR016181">
    <property type="entry name" value="Acyl_CoA_acyltransferase"/>
</dbReference>
<proteinExistence type="predicted"/>
<dbReference type="PROSITE" id="PS51186">
    <property type="entry name" value="GNAT"/>
    <property type="match status" value="1"/>
</dbReference>
<feature type="transmembrane region" description="Helical" evidence="1">
    <location>
        <begin position="252"/>
        <end position="270"/>
    </location>
</feature>
<accession>H9UM05</accession>
<name>H9UM05_SPIAZ</name>
<sequence>MKDATGRIRPMQAGEKREVRRMVRICFGWLAALFFDFGKQVFVYELDGQLVGAVTLGLFRIDRQRRGGLVKWIFTLPEARGMGAASELLSAALHWFELEECSDVFACVEGYNTPSSNRFSRAGFCAIGFREQLRRFGRHLPRVWIGSWHLADTGFFLWHRDAAGEGAAGAATPAAASPEAAVPAASNAAAGEAASAPGAAQAAAPPSAGVAAEADAARHSSGFAGFAATVLLHSLFLGGVQLRYTDSSLTTLLWQAPLVLTVLLGLRLWAMSTAARVVRLPVQYRIWESGLLLTGAVSLLFGGFFFAPGSLYPREQQWRLRDKLPQLGPIAYAGALSMLVLGWGLQILDNAQLMYPEASLVALALGYIRFLLIFEILLPVFPFTGFNGRRVLDWRRSSWGVLALGTILLWIIAVL</sequence>
<dbReference type="RefSeq" id="WP_014456530.1">
    <property type="nucleotide sequence ID" value="NC_017098.1"/>
</dbReference>
<evidence type="ECO:0000259" key="2">
    <source>
        <dbReference type="PROSITE" id="PS51186"/>
    </source>
</evidence>
<feature type="transmembrane region" description="Helical" evidence="1">
    <location>
        <begin position="223"/>
        <end position="240"/>
    </location>
</feature>
<evidence type="ECO:0000313" key="3">
    <source>
        <dbReference type="EMBL" id="AFG38548.1"/>
    </source>
</evidence>
<dbReference type="KEGG" id="sfc:Spiaf_2518"/>
<dbReference type="HOGENOM" id="CLU_662058_0_0_12"/>
<dbReference type="OrthoDB" id="370230at2"/>
<keyword evidence="1" id="KW-1133">Transmembrane helix</keyword>
<evidence type="ECO:0000256" key="1">
    <source>
        <dbReference type="SAM" id="Phobius"/>
    </source>
</evidence>
<dbReference type="CDD" id="cd04301">
    <property type="entry name" value="NAT_SF"/>
    <property type="match status" value="1"/>
</dbReference>
<dbReference type="AlphaFoldDB" id="H9UM05"/>
<dbReference type="GO" id="GO:0005840">
    <property type="term" value="C:ribosome"/>
    <property type="evidence" value="ECO:0007669"/>
    <property type="project" value="UniProtKB-KW"/>
</dbReference>
<reference evidence="4" key="1">
    <citation type="journal article" date="2013" name="Stand. Genomic Sci.">
        <title>Complete genome sequence of the halophilic bacterium Spirochaeta africana type strain (Z-7692(T)) from the alkaline Lake Magadi in the East African Rift.</title>
        <authorList>
            <person name="Liolos K."/>
            <person name="Abt B."/>
            <person name="Scheuner C."/>
            <person name="Teshima H."/>
            <person name="Held B."/>
            <person name="Lapidus A."/>
            <person name="Nolan M."/>
            <person name="Lucas S."/>
            <person name="Deshpande S."/>
            <person name="Cheng J.F."/>
            <person name="Tapia R."/>
            <person name="Goodwin L.A."/>
            <person name="Pitluck S."/>
            <person name="Pagani I."/>
            <person name="Ivanova N."/>
            <person name="Mavromatis K."/>
            <person name="Mikhailova N."/>
            <person name="Huntemann M."/>
            <person name="Pati A."/>
            <person name="Chen A."/>
            <person name="Palaniappan K."/>
            <person name="Land M."/>
            <person name="Rohde M."/>
            <person name="Tindall B.J."/>
            <person name="Detter J.C."/>
            <person name="Goker M."/>
            <person name="Bristow J."/>
            <person name="Eisen J.A."/>
            <person name="Markowitz V."/>
            <person name="Hugenholtz P."/>
            <person name="Woyke T."/>
            <person name="Klenk H.P."/>
            <person name="Kyrpides N.C."/>
        </authorList>
    </citation>
    <scope>NUCLEOTIDE SEQUENCE</scope>
    <source>
        <strain evidence="4">ATCC 700263 / DSM 8902 / Z-7692</strain>
    </source>
</reference>
<keyword evidence="3" id="KW-0689">Ribosomal protein</keyword>
<keyword evidence="1" id="KW-0812">Transmembrane</keyword>
<evidence type="ECO:0000313" key="4">
    <source>
        <dbReference type="Proteomes" id="UP000007383"/>
    </source>
</evidence>
<dbReference type="eggNOG" id="COG0456">
    <property type="taxonomic scope" value="Bacteria"/>
</dbReference>
<feature type="transmembrane region" description="Helical" evidence="1">
    <location>
        <begin position="397"/>
        <end position="414"/>
    </location>
</feature>
<feature type="domain" description="N-acetyltransferase" evidence="2">
    <location>
        <begin position="6"/>
        <end position="141"/>
    </location>
</feature>
<feature type="transmembrane region" description="Helical" evidence="1">
    <location>
        <begin position="360"/>
        <end position="385"/>
    </location>
</feature>
<feature type="transmembrane region" description="Helical" evidence="1">
    <location>
        <begin position="330"/>
        <end position="348"/>
    </location>
</feature>
<keyword evidence="4" id="KW-1185">Reference proteome</keyword>
<gene>
    <name evidence="3" type="ordered locus">Spiaf_2518</name>
</gene>
<feature type="transmembrane region" description="Helical" evidence="1">
    <location>
        <begin position="291"/>
        <end position="310"/>
    </location>
</feature>
<dbReference type="SUPFAM" id="SSF55729">
    <property type="entry name" value="Acyl-CoA N-acyltransferases (Nat)"/>
    <property type="match status" value="1"/>
</dbReference>
<organism evidence="3 4">
    <name type="scientific">Spirochaeta africana (strain ATCC 700263 / DSM 8902 / Z-7692)</name>
    <dbReference type="NCBI Taxonomy" id="889378"/>
    <lineage>
        <taxon>Bacteria</taxon>
        <taxon>Pseudomonadati</taxon>
        <taxon>Spirochaetota</taxon>
        <taxon>Spirochaetia</taxon>
        <taxon>Spirochaetales</taxon>
        <taxon>Spirochaetaceae</taxon>
        <taxon>Spirochaeta</taxon>
    </lineage>
</organism>